<evidence type="ECO:0000256" key="1">
    <source>
        <dbReference type="SAM" id="Phobius"/>
    </source>
</evidence>
<dbReference type="EMBL" id="GGEC01059315">
    <property type="protein sequence ID" value="MBX39799.1"/>
    <property type="molecule type" value="Transcribed_RNA"/>
</dbReference>
<evidence type="ECO:0000313" key="2">
    <source>
        <dbReference type="EMBL" id="MBX39799.1"/>
    </source>
</evidence>
<organism evidence="2">
    <name type="scientific">Rhizophora mucronata</name>
    <name type="common">Asiatic mangrove</name>
    <dbReference type="NCBI Taxonomy" id="61149"/>
    <lineage>
        <taxon>Eukaryota</taxon>
        <taxon>Viridiplantae</taxon>
        <taxon>Streptophyta</taxon>
        <taxon>Embryophyta</taxon>
        <taxon>Tracheophyta</taxon>
        <taxon>Spermatophyta</taxon>
        <taxon>Magnoliopsida</taxon>
        <taxon>eudicotyledons</taxon>
        <taxon>Gunneridae</taxon>
        <taxon>Pentapetalae</taxon>
        <taxon>rosids</taxon>
        <taxon>fabids</taxon>
        <taxon>Malpighiales</taxon>
        <taxon>Rhizophoraceae</taxon>
        <taxon>Rhizophora</taxon>
    </lineage>
</organism>
<protein>
    <submittedName>
        <fullName evidence="2">Uncharacterized protein</fullName>
    </submittedName>
</protein>
<feature type="transmembrane region" description="Helical" evidence="1">
    <location>
        <begin position="12"/>
        <end position="32"/>
    </location>
</feature>
<name>A0A2P2NBF6_RHIMU</name>
<accession>A0A2P2NBF6</accession>
<reference evidence="2" key="1">
    <citation type="submission" date="2018-02" db="EMBL/GenBank/DDBJ databases">
        <title>Rhizophora mucronata_Transcriptome.</title>
        <authorList>
            <person name="Meera S.P."/>
            <person name="Sreeshan A."/>
            <person name="Augustine A."/>
        </authorList>
    </citation>
    <scope>NUCLEOTIDE SEQUENCE</scope>
    <source>
        <tissue evidence="2">Leaf</tissue>
    </source>
</reference>
<sequence>MNLCKSSHFLYWYKFYLSELGMLLGEIAFISYEKYSF</sequence>
<keyword evidence="1" id="KW-1133">Transmembrane helix</keyword>
<proteinExistence type="predicted"/>
<keyword evidence="1" id="KW-0812">Transmembrane</keyword>
<keyword evidence="1" id="KW-0472">Membrane</keyword>
<dbReference type="AlphaFoldDB" id="A0A2P2NBF6"/>